<feature type="transmembrane region" description="Helical" evidence="1">
    <location>
        <begin position="326"/>
        <end position="345"/>
    </location>
</feature>
<feature type="transmembrane region" description="Helical" evidence="1">
    <location>
        <begin position="215"/>
        <end position="242"/>
    </location>
</feature>
<keyword evidence="1" id="KW-0812">Transmembrane</keyword>
<keyword evidence="3" id="KW-0378">Hydrolase</keyword>
<dbReference type="PANTHER" id="PTHR46211:SF8">
    <property type="entry name" value="PHOSPHODIESTERASE"/>
    <property type="match status" value="1"/>
</dbReference>
<name>A0ABS2MXY9_9BACI</name>
<dbReference type="Pfam" id="PF03009">
    <property type="entry name" value="GDPD"/>
    <property type="match status" value="1"/>
</dbReference>
<keyword evidence="4" id="KW-1185">Reference proteome</keyword>
<dbReference type="Gene3D" id="3.20.20.190">
    <property type="entry name" value="Phosphatidylinositol (PI) phosphodiesterase"/>
    <property type="match status" value="1"/>
</dbReference>
<dbReference type="GO" id="GO:0008889">
    <property type="term" value="F:glycerophosphodiester phosphodiesterase activity"/>
    <property type="evidence" value="ECO:0007669"/>
    <property type="project" value="UniProtKB-EC"/>
</dbReference>
<sequence length="597" mass="68782">MFTILYASFKDFKKSYKQCLTVEFIYMLLTSFLFVPFISLLFNWMLKVMGTGSLLNADVYKFGLSSSGIIGMLLISFLVVIVLLMEFGALIIIAQKRYFNRYVFVSEALLSTYQKLPKLLGVGMIQFSLLLFLIIPFVDLPVIPALLDFNVPIFLATKFHESYVVLITYLAIILFIVYLFTRLIFTLHFIFIDEKSILGAMNDSWRLTKHKQNKLTVLLNLCLLNITIFVIGLLAMTFISYLTHLFDTKVVGDLIGNYLTTFSSYLTMVSSLVLIPINIIVITRLFYRFKKNKGDVIKDYLSIQKNTKLCTWEEQLTRVFTNKKKTLTAVVIVLLTVIFFISYTVNDNLVYLKWDVAVAAHRGDWQDAPENSMSSIQSAINKGIDAVEVDVQMTKDGVIVLNHDNDLKRVADNSARVKDLTYEELTELNIGRLYGEAFREEKIPTLDQVLEVVQHAGVTIIIDIKPLDLDERSDLAEKVVQLIEKHEMEDLTYVQSFDSYLLQEIRNDNNSIKIGQILYLAAGNLSTLDVDFYTIRKSMLTERFIKNARKQNREVWVWTVNLERNMKEVLKYDIDGIITDYPEKVQNMLGIEFLHEE</sequence>
<dbReference type="EMBL" id="JAFBDR010000005">
    <property type="protein sequence ID" value="MBM7570763.1"/>
    <property type="molecule type" value="Genomic_DNA"/>
</dbReference>
<comment type="caution">
    <text evidence="3">The sequence shown here is derived from an EMBL/GenBank/DDBJ whole genome shotgun (WGS) entry which is preliminary data.</text>
</comment>
<proteinExistence type="predicted"/>
<dbReference type="InterPro" id="IPR017946">
    <property type="entry name" value="PLC-like_Pdiesterase_TIM-brl"/>
</dbReference>
<evidence type="ECO:0000256" key="1">
    <source>
        <dbReference type="SAM" id="Phobius"/>
    </source>
</evidence>
<dbReference type="InterPro" id="IPR018476">
    <property type="entry name" value="GlyceroP-diester-Pdiesterase_M"/>
</dbReference>
<dbReference type="InterPro" id="IPR030395">
    <property type="entry name" value="GP_PDE_dom"/>
</dbReference>
<feature type="domain" description="GP-PDE" evidence="2">
    <location>
        <begin position="356"/>
        <end position="589"/>
    </location>
</feature>
<dbReference type="PROSITE" id="PS51704">
    <property type="entry name" value="GP_PDE"/>
    <property type="match status" value="1"/>
</dbReference>
<dbReference type="SUPFAM" id="SSF51695">
    <property type="entry name" value="PLC-like phosphodiesterases"/>
    <property type="match status" value="1"/>
</dbReference>
<feature type="transmembrane region" description="Helical" evidence="1">
    <location>
        <begin position="66"/>
        <end position="93"/>
    </location>
</feature>
<dbReference type="Pfam" id="PF10110">
    <property type="entry name" value="GPDPase_memb"/>
    <property type="match status" value="1"/>
</dbReference>
<reference evidence="3 4" key="1">
    <citation type="submission" date="2021-01" db="EMBL/GenBank/DDBJ databases">
        <title>Genomic Encyclopedia of Type Strains, Phase IV (KMG-IV): sequencing the most valuable type-strain genomes for metagenomic binning, comparative biology and taxonomic classification.</title>
        <authorList>
            <person name="Goeker M."/>
        </authorList>
    </citation>
    <scope>NUCLEOTIDE SEQUENCE [LARGE SCALE GENOMIC DNA]</scope>
    <source>
        <strain evidence="3 4">DSM 23711</strain>
    </source>
</reference>
<protein>
    <submittedName>
        <fullName evidence="3">Glycerophosphoryl diester phosphodiesterase</fullName>
        <ecNumber evidence="3">3.1.4.46</ecNumber>
    </submittedName>
</protein>
<dbReference type="RefSeq" id="WP_204498179.1">
    <property type="nucleotide sequence ID" value="NZ_JAFBDR010000005.1"/>
</dbReference>
<accession>A0ABS2MXY9</accession>
<feature type="transmembrane region" description="Helical" evidence="1">
    <location>
        <begin position="20"/>
        <end position="46"/>
    </location>
</feature>
<organism evidence="3 4">
    <name type="scientific">Aquibacillus albus</name>
    <dbReference type="NCBI Taxonomy" id="1168171"/>
    <lineage>
        <taxon>Bacteria</taxon>
        <taxon>Bacillati</taxon>
        <taxon>Bacillota</taxon>
        <taxon>Bacilli</taxon>
        <taxon>Bacillales</taxon>
        <taxon>Bacillaceae</taxon>
        <taxon>Aquibacillus</taxon>
    </lineage>
</organism>
<feature type="transmembrane region" description="Helical" evidence="1">
    <location>
        <begin position="262"/>
        <end position="287"/>
    </location>
</feature>
<keyword evidence="1" id="KW-0472">Membrane</keyword>
<dbReference type="Proteomes" id="UP001296943">
    <property type="component" value="Unassembled WGS sequence"/>
</dbReference>
<evidence type="ECO:0000313" key="3">
    <source>
        <dbReference type="EMBL" id="MBM7570763.1"/>
    </source>
</evidence>
<dbReference type="PANTHER" id="PTHR46211">
    <property type="entry name" value="GLYCEROPHOSPHORYL DIESTER PHOSPHODIESTERASE"/>
    <property type="match status" value="1"/>
</dbReference>
<keyword evidence="1" id="KW-1133">Transmembrane helix</keyword>
<gene>
    <name evidence="3" type="ORF">JOC48_001241</name>
</gene>
<evidence type="ECO:0000259" key="2">
    <source>
        <dbReference type="PROSITE" id="PS51704"/>
    </source>
</evidence>
<feature type="transmembrane region" description="Helical" evidence="1">
    <location>
        <begin position="119"/>
        <end position="143"/>
    </location>
</feature>
<evidence type="ECO:0000313" key="4">
    <source>
        <dbReference type="Proteomes" id="UP001296943"/>
    </source>
</evidence>
<feature type="transmembrane region" description="Helical" evidence="1">
    <location>
        <begin position="163"/>
        <end position="185"/>
    </location>
</feature>
<dbReference type="EC" id="3.1.4.46" evidence="3"/>